<feature type="active site" description="Proton acceptor" evidence="2">
    <location>
        <position position="126"/>
    </location>
</feature>
<sequence>MRLFVSVDLGGLGKEIDRLQAPLAELSGLRLTDSADAHVTMKFLGDGDHDLDALSDAIDAAIDEADVGAFEATFDRVGAFPSTAYIRVVWLGVGRGAEPLTALHRRLEAETTALGYDAESHEFTPHVTLARMEHAAAKADVQAFLREDPPEVGPVHIDELRLKESTLTGDGPTYRTVARFGL</sequence>
<dbReference type="GO" id="GO:0008664">
    <property type="term" value="F:RNA 2',3'-cyclic 3'-phosphodiesterase activity"/>
    <property type="evidence" value="ECO:0007669"/>
    <property type="project" value="UniProtKB-EC"/>
</dbReference>
<name>A0A4U5JGM7_9EURY</name>
<dbReference type="SUPFAM" id="SSF55144">
    <property type="entry name" value="LigT-like"/>
    <property type="match status" value="1"/>
</dbReference>
<dbReference type="AlphaFoldDB" id="A0A4U5JGM7"/>
<dbReference type="Pfam" id="PF13563">
    <property type="entry name" value="2_5_RNA_ligase2"/>
    <property type="match status" value="1"/>
</dbReference>
<comment type="similarity">
    <text evidence="2">Belongs to the 2H phosphoesterase superfamily. ThpR family.</text>
</comment>
<dbReference type="Proteomes" id="UP000308037">
    <property type="component" value="Unassembled WGS sequence"/>
</dbReference>
<evidence type="ECO:0000256" key="2">
    <source>
        <dbReference type="HAMAP-Rule" id="MF_01940"/>
    </source>
</evidence>
<dbReference type="PANTHER" id="PTHR35561:SF1">
    <property type="entry name" value="RNA 2',3'-CYCLIC PHOSPHODIESTERASE"/>
    <property type="match status" value="1"/>
</dbReference>
<keyword evidence="1 2" id="KW-0378">Hydrolase</keyword>
<feature type="short sequence motif" description="HXTX 1" evidence="2">
    <location>
        <begin position="38"/>
        <end position="41"/>
    </location>
</feature>
<keyword evidence="4" id="KW-1185">Reference proteome</keyword>
<protein>
    <recommendedName>
        <fullName evidence="2">RNA 2',3'-cyclic phosphodiesterase</fullName>
        <shortName evidence="2">RNA 2',3'-CPDase</shortName>
        <ecNumber evidence="2">3.1.4.58</ecNumber>
    </recommendedName>
</protein>
<evidence type="ECO:0000256" key="1">
    <source>
        <dbReference type="ARBA" id="ARBA00022801"/>
    </source>
</evidence>
<dbReference type="RefSeq" id="WP_137276858.1">
    <property type="nucleotide sequence ID" value="NZ_QKNX01000004.1"/>
</dbReference>
<evidence type="ECO:0000313" key="3">
    <source>
        <dbReference type="EMBL" id="TKR25219.1"/>
    </source>
</evidence>
<comment type="function">
    <text evidence="2">Hydrolyzes RNA 2',3'-cyclic phosphodiester to an RNA 2'-phosphomonoester.</text>
</comment>
<comment type="catalytic activity">
    <reaction evidence="2">
        <text>a 3'-end 2',3'-cyclophospho-ribonucleotide-RNA + H2O = a 3'-end 2'-phospho-ribonucleotide-RNA + H(+)</text>
        <dbReference type="Rhea" id="RHEA:11828"/>
        <dbReference type="Rhea" id="RHEA-COMP:10464"/>
        <dbReference type="Rhea" id="RHEA-COMP:17353"/>
        <dbReference type="ChEBI" id="CHEBI:15377"/>
        <dbReference type="ChEBI" id="CHEBI:15378"/>
        <dbReference type="ChEBI" id="CHEBI:83064"/>
        <dbReference type="ChEBI" id="CHEBI:173113"/>
        <dbReference type="EC" id="3.1.4.58"/>
    </reaction>
</comment>
<dbReference type="PANTHER" id="PTHR35561">
    <property type="entry name" value="RNA 2',3'-CYCLIC PHOSPHODIESTERASE"/>
    <property type="match status" value="1"/>
</dbReference>
<dbReference type="GO" id="GO:0004113">
    <property type="term" value="F:2',3'-cyclic-nucleotide 3'-phosphodiesterase activity"/>
    <property type="evidence" value="ECO:0007669"/>
    <property type="project" value="InterPro"/>
</dbReference>
<comment type="caution">
    <text evidence="3">The sequence shown here is derived from an EMBL/GenBank/DDBJ whole genome shotgun (WGS) entry which is preliminary data.</text>
</comment>
<dbReference type="NCBIfam" id="TIGR02258">
    <property type="entry name" value="2_5_ligase"/>
    <property type="match status" value="1"/>
</dbReference>
<dbReference type="EC" id="3.1.4.58" evidence="2"/>
<gene>
    <name evidence="3" type="primary">thpR</name>
    <name evidence="3" type="ORF">DM868_10615</name>
</gene>
<feature type="active site" description="Proton donor" evidence="2">
    <location>
        <position position="38"/>
    </location>
</feature>
<dbReference type="EMBL" id="QKNX01000004">
    <property type="protein sequence ID" value="TKR25219.1"/>
    <property type="molecule type" value="Genomic_DNA"/>
</dbReference>
<reference evidence="3 4" key="1">
    <citation type="submission" date="2019-04" db="EMBL/GenBank/DDBJ databases">
        <title>Natronomonas sp. F20-122 a newhaloarchaeon isolated from a saline saltern of Isla Bacuta, Huelva, Spain.</title>
        <authorList>
            <person name="Duran-Viseras A."/>
            <person name="Sanchez-Porro C."/>
            <person name="Ventosa A."/>
        </authorList>
    </citation>
    <scope>NUCLEOTIDE SEQUENCE [LARGE SCALE GENOMIC DNA]</scope>
    <source>
        <strain evidence="3 4">F20-122</strain>
    </source>
</reference>
<feature type="short sequence motif" description="HXTX 2" evidence="2">
    <location>
        <begin position="126"/>
        <end position="129"/>
    </location>
</feature>
<proteinExistence type="inferred from homology"/>
<dbReference type="OrthoDB" id="44091at2157"/>
<accession>A0A4U5JGM7</accession>
<dbReference type="InterPro" id="IPR004175">
    <property type="entry name" value="RNA_CPDase"/>
</dbReference>
<dbReference type="Gene3D" id="3.90.1140.10">
    <property type="entry name" value="Cyclic phosphodiesterase"/>
    <property type="match status" value="1"/>
</dbReference>
<evidence type="ECO:0000313" key="4">
    <source>
        <dbReference type="Proteomes" id="UP000308037"/>
    </source>
</evidence>
<dbReference type="HAMAP" id="MF_01940">
    <property type="entry name" value="RNA_CPDase"/>
    <property type="match status" value="1"/>
</dbReference>
<dbReference type="InterPro" id="IPR009097">
    <property type="entry name" value="Cyclic_Pdiesterase"/>
</dbReference>
<organism evidence="3 4">
    <name type="scientific">Natronomonas salsuginis</name>
    <dbReference type="NCBI Taxonomy" id="2217661"/>
    <lineage>
        <taxon>Archaea</taxon>
        <taxon>Methanobacteriati</taxon>
        <taxon>Methanobacteriota</taxon>
        <taxon>Stenosarchaea group</taxon>
        <taxon>Halobacteria</taxon>
        <taxon>Halobacteriales</taxon>
        <taxon>Natronomonadaceae</taxon>
        <taxon>Natronomonas</taxon>
    </lineage>
</organism>